<feature type="chain" id="PRO_5041339648" evidence="1">
    <location>
        <begin position="34"/>
        <end position="187"/>
    </location>
</feature>
<dbReference type="GeneID" id="85353700"/>
<sequence>MTAAVRPIHCWPCSLPAFLLFLLVVSLIPDTERVNIQDRFVPSFRNYTYICTCKRSAMNLLDGPVTARASRHRSSLLSAPCNQLILGGSNVKSIFSNISVRYLGILLRFWRRFLRWDLSSLSLKLEASKRNRSFGVGDQKERVSWLQYHTFISALAPIRPEPSSLAGLRQWGNPIDDSQMATVNIWR</sequence>
<proteinExistence type="predicted"/>
<evidence type="ECO:0000256" key="1">
    <source>
        <dbReference type="SAM" id="SignalP"/>
    </source>
</evidence>
<evidence type="ECO:0000313" key="2">
    <source>
        <dbReference type="EMBL" id="KAK0443349.1"/>
    </source>
</evidence>
<protein>
    <submittedName>
        <fullName evidence="2">Uncharacterized protein</fullName>
    </submittedName>
</protein>
<evidence type="ECO:0000313" key="3">
    <source>
        <dbReference type="Proteomes" id="UP001175211"/>
    </source>
</evidence>
<dbReference type="AlphaFoldDB" id="A0AA39JL58"/>
<reference evidence="2" key="1">
    <citation type="submission" date="2023-06" db="EMBL/GenBank/DDBJ databases">
        <authorList>
            <consortium name="Lawrence Berkeley National Laboratory"/>
            <person name="Ahrendt S."/>
            <person name="Sahu N."/>
            <person name="Indic B."/>
            <person name="Wong-Bajracharya J."/>
            <person name="Merenyi Z."/>
            <person name="Ke H.-M."/>
            <person name="Monk M."/>
            <person name="Kocsube S."/>
            <person name="Drula E."/>
            <person name="Lipzen A."/>
            <person name="Balint B."/>
            <person name="Henrissat B."/>
            <person name="Andreopoulos B."/>
            <person name="Martin F.M."/>
            <person name="Harder C.B."/>
            <person name="Rigling D."/>
            <person name="Ford K.L."/>
            <person name="Foster G.D."/>
            <person name="Pangilinan J."/>
            <person name="Papanicolaou A."/>
            <person name="Barry K."/>
            <person name="LaButti K."/>
            <person name="Viragh M."/>
            <person name="Koriabine M."/>
            <person name="Yan M."/>
            <person name="Riley R."/>
            <person name="Champramary S."/>
            <person name="Plett K.L."/>
            <person name="Tsai I.J."/>
            <person name="Slot J."/>
            <person name="Sipos G."/>
            <person name="Plett J."/>
            <person name="Nagy L.G."/>
            <person name="Grigoriev I.V."/>
        </authorList>
    </citation>
    <scope>NUCLEOTIDE SEQUENCE</scope>
    <source>
        <strain evidence="2">CCBAS 213</strain>
    </source>
</reference>
<comment type="caution">
    <text evidence="2">The sequence shown here is derived from an EMBL/GenBank/DDBJ whole genome shotgun (WGS) entry which is preliminary data.</text>
</comment>
<dbReference type="EMBL" id="JAUEPS010000059">
    <property type="protein sequence ID" value="KAK0443349.1"/>
    <property type="molecule type" value="Genomic_DNA"/>
</dbReference>
<gene>
    <name evidence="2" type="ORF">EV420DRAFT_1484997</name>
</gene>
<accession>A0AA39JL58</accession>
<feature type="signal peptide" evidence="1">
    <location>
        <begin position="1"/>
        <end position="33"/>
    </location>
</feature>
<keyword evidence="3" id="KW-1185">Reference proteome</keyword>
<keyword evidence="1" id="KW-0732">Signal</keyword>
<dbReference type="RefSeq" id="XP_060324668.1">
    <property type="nucleotide sequence ID" value="XM_060470152.1"/>
</dbReference>
<organism evidence="2 3">
    <name type="scientific">Armillaria tabescens</name>
    <name type="common">Ringless honey mushroom</name>
    <name type="synonym">Agaricus tabescens</name>
    <dbReference type="NCBI Taxonomy" id="1929756"/>
    <lineage>
        <taxon>Eukaryota</taxon>
        <taxon>Fungi</taxon>
        <taxon>Dikarya</taxon>
        <taxon>Basidiomycota</taxon>
        <taxon>Agaricomycotina</taxon>
        <taxon>Agaricomycetes</taxon>
        <taxon>Agaricomycetidae</taxon>
        <taxon>Agaricales</taxon>
        <taxon>Marasmiineae</taxon>
        <taxon>Physalacriaceae</taxon>
        <taxon>Desarmillaria</taxon>
    </lineage>
</organism>
<name>A0AA39JL58_ARMTA</name>
<dbReference type="Proteomes" id="UP001175211">
    <property type="component" value="Unassembled WGS sequence"/>
</dbReference>